<dbReference type="SUPFAM" id="SSF56420">
    <property type="entry name" value="Peptide deformylase"/>
    <property type="match status" value="1"/>
</dbReference>
<proteinExistence type="inferred from homology"/>
<dbReference type="PIRSF" id="PIRSF004749">
    <property type="entry name" value="Pep_def"/>
    <property type="match status" value="1"/>
</dbReference>
<protein>
    <submittedName>
        <fullName evidence="2">Peptide deformylase</fullName>
        <ecNumber evidence="2">3.5.1.88</ecNumber>
    </submittedName>
</protein>
<comment type="caution">
    <text evidence="2">The sequence shown here is derived from an EMBL/GenBank/DDBJ whole genome shotgun (WGS) entry which is preliminary data.</text>
</comment>
<dbReference type="EMBL" id="JABMKX010000013">
    <property type="protein sequence ID" value="NQX48193.1"/>
    <property type="molecule type" value="Genomic_DNA"/>
</dbReference>
<dbReference type="EC" id="3.5.1.88" evidence="2"/>
<gene>
    <name evidence="2" type="ORF">HQN87_22970</name>
</gene>
<dbReference type="InterPro" id="IPR036821">
    <property type="entry name" value="Peptide_deformylase_sf"/>
</dbReference>
<comment type="similarity">
    <text evidence="1">Belongs to the polypeptide deformylase family.</text>
</comment>
<evidence type="ECO:0000256" key="1">
    <source>
        <dbReference type="ARBA" id="ARBA00010759"/>
    </source>
</evidence>
<dbReference type="PRINTS" id="PR01576">
    <property type="entry name" value="PDEFORMYLASE"/>
</dbReference>
<dbReference type="GO" id="GO:0042586">
    <property type="term" value="F:peptide deformylase activity"/>
    <property type="evidence" value="ECO:0007669"/>
    <property type="project" value="UniProtKB-EC"/>
</dbReference>
<dbReference type="PANTHER" id="PTHR10458:SF22">
    <property type="entry name" value="PEPTIDE DEFORMYLASE"/>
    <property type="match status" value="1"/>
</dbReference>
<dbReference type="Pfam" id="PF01327">
    <property type="entry name" value="Pep_deformylase"/>
    <property type="match status" value="1"/>
</dbReference>
<dbReference type="Gene3D" id="3.90.45.10">
    <property type="entry name" value="Peptide deformylase"/>
    <property type="match status" value="1"/>
</dbReference>
<dbReference type="Proteomes" id="UP000711047">
    <property type="component" value="Unassembled WGS sequence"/>
</dbReference>
<sequence>MIRPICKDVTILSQRSTPATDKDLMVLMDLVETLRANSDRCVGMAANMIGVNKRIIAIRIEHQLTIPMINPVIKKRARPYEAEESCLSLEGVRTTKRYDYIEVEYFDYNFKKHYEKFTGFAAQVIQHEVDHCDGIVI</sequence>
<organism evidence="2 3">
    <name type="scientific">Paenibacillus tritici</name>
    <dbReference type="NCBI Taxonomy" id="1873425"/>
    <lineage>
        <taxon>Bacteria</taxon>
        <taxon>Bacillati</taxon>
        <taxon>Bacillota</taxon>
        <taxon>Bacilli</taxon>
        <taxon>Bacillales</taxon>
        <taxon>Paenibacillaceae</taxon>
        <taxon>Paenibacillus</taxon>
    </lineage>
</organism>
<accession>A0ABX2DU21</accession>
<dbReference type="NCBIfam" id="NF006670">
    <property type="entry name" value="PRK09218.1"/>
    <property type="match status" value="1"/>
</dbReference>
<dbReference type="PANTHER" id="PTHR10458">
    <property type="entry name" value="PEPTIDE DEFORMYLASE"/>
    <property type="match status" value="1"/>
</dbReference>
<dbReference type="CDD" id="cd00487">
    <property type="entry name" value="Pep_deformylase"/>
    <property type="match status" value="1"/>
</dbReference>
<evidence type="ECO:0000313" key="3">
    <source>
        <dbReference type="Proteomes" id="UP000711047"/>
    </source>
</evidence>
<keyword evidence="2" id="KW-0378">Hydrolase</keyword>
<name>A0ABX2DU21_9BACL</name>
<keyword evidence="3" id="KW-1185">Reference proteome</keyword>
<reference evidence="2 3" key="1">
    <citation type="submission" date="2020-05" db="EMBL/GenBank/DDBJ databases">
        <title>Paenibacillus glebae, sp. nov., Paenibacillus humi sp. nov., Paenibacillus pedi sp. nov., Paenibacillus terrestris sp. nov. and Paenibacillus terricola sp. nov., isolated from a forest top soil sample.</title>
        <authorList>
            <person name="Qi S."/>
            <person name="Carlier A."/>
            <person name="Cnockaert M."/>
            <person name="Vandamme P."/>
        </authorList>
    </citation>
    <scope>NUCLEOTIDE SEQUENCE [LARGE SCALE GENOMIC DNA]</scope>
    <source>
        <strain evidence="2 3">LMG 29502</strain>
    </source>
</reference>
<evidence type="ECO:0000313" key="2">
    <source>
        <dbReference type="EMBL" id="NQX48193.1"/>
    </source>
</evidence>
<dbReference type="RefSeq" id="WP_173138031.1">
    <property type="nucleotide sequence ID" value="NZ_JABMKX010000013.1"/>
</dbReference>
<dbReference type="InterPro" id="IPR023635">
    <property type="entry name" value="Peptide_deformylase"/>
</dbReference>